<dbReference type="Pfam" id="PF21979">
    <property type="entry name" value="Hfq_1"/>
    <property type="match status" value="1"/>
</dbReference>
<evidence type="ECO:0000313" key="3">
    <source>
        <dbReference type="Proteomes" id="UP000035054"/>
    </source>
</evidence>
<dbReference type="Proteomes" id="UP000035054">
    <property type="component" value="Unassembled WGS sequence"/>
</dbReference>
<dbReference type="EMBL" id="JXUO01000289">
    <property type="protein sequence ID" value="KKZ11167.1"/>
    <property type="molecule type" value="Genomic_DNA"/>
</dbReference>
<gene>
    <name evidence="2" type="ORF">TH68_09180</name>
</gene>
<name>A0A6N3X6S7_9SYNE</name>
<dbReference type="AlphaFoldDB" id="A0A6N3X6S7"/>
<comment type="caution">
    <text evidence="2">The sequence shown here is derived from an EMBL/GenBank/DDBJ whole genome shotgun (WGS) entry which is preliminary data.</text>
</comment>
<proteinExistence type="predicted"/>
<protein>
    <recommendedName>
        <fullName evidence="1">Hfq-related domain-containing protein</fullName>
    </recommendedName>
</protein>
<dbReference type="Gene3D" id="2.30.30.100">
    <property type="match status" value="1"/>
</dbReference>
<sequence length="68" mass="7892">MRLVQQWIRRQQVLVMMLHQGQRLEGRLLWQDPMALAIQLHDGQEPVLVQRQSIALMHPAAVSLEMAP</sequence>
<evidence type="ECO:0000313" key="2">
    <source>
        <dbReference type="EMBL" id="KKZ11167.1"/>
    </source>
</evidence>
<organism evidence="2 3">
    <name type="scientific">Candidatus Synechococcus spongiarum 142</name>
    <dbReference type="NCBI Taxonomy" id="1608213"/>
    <lineage>
        <taxon>Bacteria</taxon>
        <taxon>Bacillati</taxon>
        <taxon>Cyanobacteriota</taxon>
        <taxon>Cyanophyceae</taxon>
        <taxon>Synechococcales</taxon>
        <taxon>Synechococcaceae</taxon>
        <taxon>Synechococcus</taxon>
    </lineage>
</organism>
<feature type="domain" description="Hfq-related" evidence="1">
    <location>
        <begin position="2"/>
        <end position="59"/>
    </location>
</feature>
<dbReference type="InterPro" id="IPR053840">
    <property type="entry name" value="Hfq_1"/>
</dbReference>
<dbReference type="NCBIfam" id="NF047718">
    <property type="entry name" value="Hfq_rel_Cyano"/>
    <property type="match status" value="1"/>
</dbReference>
<reference evidence="2 3" key="1">
    <citation type="submission" date="2015-01" db="EMBL/GenBank/DDBJ databases">
        <title>Lifestyle Evolution in Cyanobacterial Symbionts of Sponges.</title>
        <authorList>
            <person name="Burgsdorf I."/>
            <person name="Slaby B.M."/>
            <person name="Handley K.M."/>
            <person name="Haber M."/>
            <person name="Blom J."/>
            <person name="Marshall C.W."/>
            <person name="Gilbert J.A."/>
            <person name="Hentschel U."/>
            <person name="Steindler L."/>
        </authorList>
    </citation>
    <scope>NUCLEOTIDE SEQUENCE [LARGE SCALE GENOMIC DNA]</scope>
    <source>
        <strain evidence="2">142</strain>
    </source>
</reference>
<evidence type="ECO:0000259" key="1">
    <source>
        <dbReference type="Pfam" id="PF21979"/>
    </source>
</evidence>
<dbReference type="InterPro" id="IPR010920">
    <property type="entry name" value="LSM_dom_sf"/>
</dbReference>
<accession>A0A6N3X6S7</accession>
<dbReference type="SUPFAM" id="SSF50182">
    <property type="entry name" value="Sm-like ribonucleoproteins"/>
    <property type="match status" value="1"/>
</dbReference>